<evidence type="ECO:0000256" key="4">
    <source>
        <dbReference type="ARBA" id="ARBA00022833"/>
    </source>
</evidence>
<gene>
    <name evidence="7" type="ORF">Tel_15160</name>
</gene>
<evidence type="ECO:0000256" key="1">
    <source>
        <dbReference type="ARBA" id="ARBA00022670"/>
    </source>
</evidence>
<evidence type="ECO:0000313" key="8">
    <source>
        <dbReference type="Proteomes" id="UP000055136"/>
    </source>
</evidence>
<dbReference type="SMART" id="SM00232">
    <property type="entry name" value="JAB_MPN"/>
    <property type="match status" value="1"/>
</dbReference>
<dbReference type="SUPFAM" id="SSF102712">
    <property type="entry name" value="JAB1/MPN domain"/>
    <property type="match status" value="1"/>
</dbReference>
<dbReference type="GO" id="GO:0008235">
    <property type="term" value="F:metalloexopeptidase activity"/>
    <property type="evidence" value="ECO:0007669"/>
    <property type="project" value="TreeGrafter"/>
</dbReference>
<dbReference type="PANTHER" id="PTHR34858">
    <property type="entry name" value="CYSO-CYSTEINE PEPTIDASE"/>
    <property type="match status" value="1"/>
</dbReference>
<sequence>MDTFTLPRPLVNTILNQAQQSPDKEICGLIGGRDGRAEHCYPIDNAALDRTRRFQMDPRAQIETMRHMRDKGEALIAIYHSHPRAPALPSVTDLSEASYPEAVYLIVSLNTIGVLEMAAFRIKDRRAEEIALQLA</sequence>
<evidence type="ECO:0000256" key="5">
    <source>
        <dbReference type="ARBA" id="ARBA00023049"/>
    </source>
</evidence>
<dbReference type="KEGG" id="tee:Tel_15160"/>
<dbReference type="InterPro" id="IPR051929">
    <property type="entry name" value="VirAsm_ModProt"/>
</dbReference>
<organism evidence="7 8">
    <name type="scientific">Candidatus Tenderia electrophaga</name>
    <dbReference type="NCBI Taxonomy" id="1748243"/>
    <lineage>
        <taxon>Bacteria</taxon>
        <taxon>Pseudomonadati</taxon>
        <taxon>Pseudomonadota</taxon>
        <taxon>Gammaproteobacteria</taxon>
        <taxon>Candidatus Tenderiales</taxon>
        <taxon>Candidatus Tenderiaceae</taxon>
        <taxon>Candidatus Tenderia</taxon>
    </lineage>
</organism>
<reference evidence="7" key="1">
    <citation type="submission" date="2015-10" db="EMBL/GenBank/DDBJ databases">
        <title>Description of Candidatus Tenderia electrophaga gen. nov, sp. nov., an Uncultivated Electroautotroph from a Biocathode Enrichment.</title>
        <authorList>
            <person name="Eddie B.J."/>
            <person name="Malanoski A.P."/>
            <person name="Wang Z."/>
            <person name="Hall R.J."/>
            <person name="Oh S.D."/>
            <person name="Heiner C."/>
            <person name="Lin B."/>
            <person name="Strycharz-Glaven S.M."/>
        </authorList>
    </citation>
    <scope>NUCLEOTIDE SEQUENCE [LARGE SCALE GENOMIC DNA]</scope>
    <source>
        <strain evidence="7">NRL1</strain>
    </source>
</reference>
<proteinExistence type="predicted"/>
<keyword evidence="4" id="KW-0862">Zinc</keyword>
<dbReference type="Proteomes" id="UP000055136">
    <property type="component" value="Chromosome"/>
</dbReference>
<dbReference type="InterPro" id="IPR028090">
    <property type="entry name" value="JAB_dom_prok"/>
</dbReference>
<keyword evidence="2" id="KW-0479">Metal-binding</keyword>
<evidence type="ECO:0000256" key="3">
    <source>
        <dbReference type="ARBA" id="ARBA00022801"/>
    </source>
</evidence>
<keyword evidence="1" id="KW-0645">Protease</keyword>
<dbReference type="InterPro" id="IPR037518">
    <property type="entry name" value="MPN"/>
</dbReference>
<evidence type="ECO:0000313" key="7">
    <source>
        <dbReference type="EMBL" id="ALP54377.1"/>
    </source>
</evidence>
<dbReference type="InterPro" id="IPR000555">
    <property type="entry name" value="JAMM/MPN+_dom"/>
</dbReference>
<dbReference type="GO" id="GO:0006508">
    <property type="term" value="P:proteolysis"/>
    <property type="evidence" value="ECO:0007669"/>
    <property type="project" value="UniProtKB-KW"/>
</dbReference>
<keyword evidence="3" id="KW-0378">Hydrolase</keyword>
<keyword evidence="8" id="KW-1185">Reference proteome</keyword>
<feature type="domain" description="MPN" evidence="6">
    <location>
        <begin position="3"/>
        <end position="126"/>
    </location>
</feature>
<dbReference type="Pfam" id="PF14464">
    <property type="entry name" value="Prok-JAB"/>
    <property type="match status" value="1"/>
</dbReference>
<dbReference type="Gene3D" id="3.40.140.10">
    <property type="entry name" value="Cytidine Deaminase, domain 2"/>
    <property type="match status" value="1"/>
</dbReference>
<dbReference type="STRING" id="1748243.Tel_15160"/>
<dbReference type="GO" id="GO:0008270">
    <property type="term" value="F:zinc ion binding"/>
    <property type="evidence" value="ECO:0007669"/>
    <property type="project" value="TreeGrafter"/>
</dbReference>
<evidence type="ECO:0000256" key="2">
    <source>
        <dbReference type="ARBA" id="ARBA00022723"/>
    </source>
</evidence>
<dbReference type="AlphaFoldDB" id="A0A0S2TGT6"/>
<dbReference type="CDD" id="cd08070">
    <property type="entry name" value="MPN_like"/>
    <property type="match status" value="1"/>
</dbReference>
<name>A0A0S2TGT6_9GAMM</name>
<protein>
    <recommendedName>
        <fullName evidence="6">MPN domain-containing protein</fullName>
    </recommendedName>
</protein>
<evidence type="ECO:0000259" key="6">
    <source>
        <dbReference type="PROSITE" id="PS50249"/>
    </source>
</evidence>
<accession>A0A0S2TGT6</accession>
<dbReference type="EMBL" id="CP013099">
    <property type="protein sequence ID" value="ALP54377.1"/>
    <property type="molecule type" value="Genomic_DNA"/>
</dbReference>
<dbReference type="PROSITE" id="PS50249">
    <property type="entry name" value="MPN"/>
    <property type="match status" value="1"/>
</dbReference>
<keyword evidence="5" id="KW-0482">Metalloprotease</keyword>
<dbReference type="PANTHER" id="PTHR34858:SF1">
    <property type="entry name" value="CYSO-CYSTEINE PEPTIDASE"/>
    <property type="match status" value="1"/>
</dbReference>